<comment type="caution">
    <text evidence="1">The sequence shown here is derived from an EMBL/GenBank/DDBJ whole genome shotgun (WGS) entry which is preliminary data.</text>
</comment>
<organism evidence="1 2">
    <name type="scientific">Planktothrix rubescens CCAP 1459/22</name>
    <dbReference type="NCBI Taxonomy" id="329571"/>
    <lineage>
        <taxon>Bacteria</taxon>
        <taxon>Bacillati</taxon>
        <taxon>Cyanobacteriota</taxon>
        <taxon>Cyanophyceae</taxon>
        <taxon>Oscillatoriophycideae</taxon>
        <taxon>Oscillatoriales</taxon>
        <taxon>Microcoleaceae</taxon>
        <taxon>Planktothrix</taxon>
    </lineage>
</organism>
<protein>
    <submittedName>
        <fullName evidence="1">Uncharacterized protein</fullName>
    </submittedName>
</protein>
<evidence type="ECO:0000313" key="1">
    <source>
        <dbReference type="EMBL" id="CAC5344367.1"/>
    </source>
</evidence>
<accession>A0A6J7ZP93</accession>
<gene>
    <name evidence="1" type="ORF">PLAN_40782</name>
</gene>
<dbReference type="AlphaFoldDB" id="A0A6J7ZP93"/>
<evidence type="ECO:0000313" key="2">
    <source>
        <dbReference type="Proteomes" id="UP000196521"/>
    </source>
</evidence>
<proteinExistence type="predicted"/>
<keyword evidence="2" id="KW-1185">Reference proteome</keyword>
<name>A0A6J7ZP93_PLARU</name>
<dbReference type="EMBL" id="LR812490">
    <property type="protein sequence ID" value="CAC5344367.1"/>
    <property type="molecule type" value="Genomic_DNA"/>
</dbReference>
<sequence length="42" mass="5121">MPPTSPHFHSIKSNFVQKYMKLYENAVKCELQYKKSRIYQTR</sequence>
<reference evidence="1" key="1">
    <citation type="submission" date="2020-05" db="EMBL/GenBank/DDBJ databases">
        <authorList>
            <consortium name="Genoscope - CEA"/>
            <person name="William W."/>
        </authorList>
    </citation>
    <scope>NUCLEOTIDE SEQUENCE [LARGE SCALE GENOMIC DNA]</scope>
    <source>
        <strain evidence="1">PCC 7821</strain>
    </source>
</reference>
<dbReference type="Proteomes" id="UP000196521">
    <property type="component" value="Chromosome"/>
</dbReference>
<dbReference type="EMBL" id="CZCZ02000014">
    <property type="protein sequence ID" value="CAC5344367.1"/>
    <property type="molecule type" value="Genomic_DNA"/>
</dbReference>